<proteinExistence type="predicted"/>
<evidence type="ECO:0000313" key="4">
    <source>
        <dbReference type="WBParaSite" id="mrna-Wban_07148"/>
    </source>
</evidence>
<evidence type="ECO:0000313" key="3">
    <source>
        <dbReference type="Proteomes" id="UP000093561"/>
    </source>
</evidence>
<dbReference type="WBParaSite" id="mrna-Wban_07148">
    <property type="protein sequence ID" value="mrna-Wban_07148"/>
    <property type="gene ID" value="Wban_07148"/>
</dbReference>
<dbReference type="AlphaFoldDB" id="A0AAF5PXU8"/>
<keyword evidence="2" id="KW-0732">Signal</keyword>
<reference evidence="3" key="1">
    <citation type="submission" date="2015-03" db="EMBL/GenBank/DDBJ databases">
        <title>Wuchereria bancrofti Genome Sequencing Papua New Guinea Strain.</title>
        <authorList>
            <person name="Small S.T."/>
            <person name="Serre D."/>
            <person name="Zimmerman P.A."/>
        </authorList>
    </citation>
    <scope>NUCLEOTIDE SEQUENCE [LARGE SCALE GENOMIC DNA]</scope>
    <source>
        <strain evidence="3">pt0022</strain>
    </source>
</reference>
<reference evidence="3" key="2">
    <citation type="journal article" date="2016" name="Mol. Ecol.">
        <title>Population genomics of the filarial nematode parasite Wuchereria bancrofti from mosquitoes.</title>
        <authorList>
            <person name="Small S.T."/>
            <person name="Reimer L.J."/>
            <person name="Tisch D.J."/>
            <person name="King C.L."/>
            <person name="Christensen B.M."/>
            <person name="Siba P.M."/>
            <person name="Kazura J.W."/>
            <person name="Serre D."/>
            <person name="Zimmerman P.A."/>
        </authorList>
    </citation>
    <scope>NUCLEOTIDE SEQUENCE</scope>
    <source>
        <strain evidence="3">pt0022</strain>
    </source>
</reference>
<feature type="transmembrane region" description="Helical" evidence="1">
    <location>
        <begin position="98"/>
        <end position="127"/>
    </location>
</feature>
<sequence>MSSYCITNLFLILIYSETHQTAEGTHSKAPSILITSAIFTVLTSVTPTPATDLLKGISVISENSPRTLYHHPLTQKQKSGKALTAKNFFTIHSKTDKIAIYSIIGAMFLTAVANLGLFLATLFHYFFSEDKEEKK</sequence>
<reference evidence="4" key="3">
    <citation type="submission" date="2024-02" db="UniProtKB">
        <authorList>
            <consortium name="WormBaseParasite"/>
        </authorList>
    </citation>
    <scope>IDENTIFICATION</scope>
    <source>
        <strain evidence="4">pt0022</strain>
    </source>
</reference>
<keyword evidence="1" id="KW-0812">Transmembrane</keyword>
<dbReference type="Proteomes" id="UP000093561">
    <property type="component" value="Unassembled WGS sequence"/>
</dbReference>
<protein>
    <submittedName>
        <fullName evidence="4">Uncharacterized protein</fullName>
    </submittedName>
</protein>
<feature type="chain" id="PRO_5042191590" evidence="2">
    <location>
        <begin position="25"/>
        <end position="135"/>
    </location>
</feature>
<feature type="signal peptide" evidence="2">
    <location>
        <begin position="1"/>
        <end position="24"/>
    </location>
</feature>
<keyword evidence="1" id="KW-1133">Transmembrane helix</keyword>
<evidence type="ECO:0000256" key="2">
    <source>
        <dbReference type="SAM" id="SignalP"/>
    </source>
</evidence>
<keyword evidence="1" id="KW-0472">Membrane</keyword>
<organism evidence="3 4">
    <name type="scientific">Wuchereria bancrofti</name>
    <dbReference type="NCBI Taxonomy" id="6293"/>
    <lineage>
        <taxon>Eukaryota</taxon>
        <taxon>Metazoa</taxon>
        <taxon>Ecdysozoa</taxon>
        <taxon>Nematoda</taxon>
        <taxon>Chromadorea</taxon>
        <taxon>Rhabditida</taxon>
        <taxon>Spirurina</taxon>
        <taxon>Spiruromorpha</taxon>
        <taxon>Filarioidea</taxon>
        <taxon>Onchocercidae</taxon>
        <taxon>Wuchereria</taxon>
    </lineage>
</organism>
<accession>A0AAF5PXU8</accession>
<name>A0AAF5PXU8_WUCBA</name>
<evidence type="ECO:0000256" key="1">
    <source>
        <dbReference type="SAM" id="Phobius"/>
    </source>
</evidence>